<protein>
    <recommendedName>
        <fullName evidence="3">DUF4369 domain-containing protein</fullName>
    </recommendedName>
</protein>
<evidence type="ECO:0000313" key="1">
    <source>
        <dbReference type="EMBL" id="TJY64271.1"/>
    </source>
</evidence>
<evidence type="ECO:0000313" key="2">
    <source>
        <dbReference type="Proteomes" id="UP000309872"/>
    </source>
</evidence>
<dbReference type="PROSITE" id="PS51257">
    <property type="entry name" value="PROKAR_LIPOPROTEIN"/>
    <property type="match status" value="1"/>
</dbReference>
<dbReference type="EMBL" id="SUKA01000004">
    <property type="protein sequence ID" value="TJY64271.1"/>
    <property type="molecule type" value="Genomic_DNA"/>
</dbReference>
<accession>A0A4U0GYI1</accession>
<dbReference type="AlphaFoldDB" id="A0A4U0GYI1"/>
<name>A0A4U0GYI1_9SPHI</name>
<organism evidence="1 2">
    <name type="scientific">Sphingobacterium alkalisoli</name>
    <dbReference type="NCBI Taxonomy" id="1874115"/>
    <lineage>
        <taxon>Bacteria</taxon>
        <taxon>Pseudomonadati</taxon>
        <taxon>Bacteroidota</taxon>
        <taxon>Sphingobacteriia</taxon>
        <taxon>Sphingobacteriales</taxon>
        <taxon>Sphingobacteriaceae</taxon>
        <taxon>Sphingobacterium</taxon>
    </lineage>
</organism>
<keyword evidence="2" id="KW-1185">Reference proteome</keyword>
<dbReference type="OrthoDB" id="713457at2"/>
<proteinExistence type="predicted"/>
<evidence type="ECO:0008006" key="3">
    <source>
        <dbReference type="Google" id="ProtNLM"/>
    </source>
</evidence>
<dbReference type="Proteomes" id="UP000309872">
    <property type="component" value="Unassembled WGS sequence"/>
</dbReference>
<sequence length="266" mass="30417">MRIPAILLLFLFVACKSSPSVELSGSLSIDSTVYVDVYDAISGKQIASDTIAEHTFVLKIDSIRAGIYTVVFSWERDILKPTELKRYARFGEEELPRYVLSKSVWLDPKESRKYTFSISEGLDQSQLEQGLLDEDWGADLNVSSKGDNFRLYQEFSEIAKEYSLANLKAKDSLKQIIYKLNESGDLESSRLLHQQLSALWINSLRDSLVRAEVNFLKRNIATAPAPYIFYSLVNTQNDFYNYKEVYDALSPNVKETLAKRMSVYLR</sequence>
<comment type="caution">
    <text evidence="1">The sequence shown here is derived from an EMBL/GenBank/DDBJ whole genome shotgun (WGS) entry which is preliminary data.</text>
</comment>
<gene>
    <name evidence="1" type="ORF">FAZ19_13745</name>
</gene>
<reference evidence="1 2" key="1">
    <citation type="submission" date="2019-04" db="EMBL/GenBank/DDBJ databases">
        <title>Sphingobacterium olei sp. nov., isolated from oil-contaminated soil.</title>
        <authorList>
            <person name="Liu B."/>
        </authorList>
    </citation>
    <scope>NUCLEOTIDE SEQUENCE [LARGE SCALE GENOMIC DNA]</scope>
    <source>
        <strain evidence="1 2">Y3L14</strain>
    </source>
</reference>
<dbReference type="RefSeq" id="WP_136821331.1">
    <property type="nucleotide sequence ID" value="NZ_BMJX01000004.1"/>
</dbReference>